<dbReference type="InterPro" id="IPR013155">
    <property type="entry name" value="M/V/L/I-tRNA-synth_anticd-bd"/>
</dbReference>
<feature type="domain" description="Aminoacyl-tRNA synthetase class Ia" evidence="9">
    <location>
        <begin position="1"/>
        <end position="40"/>
    </location>
</feature>
<keyword evidence="5" id="KW-0648">Protein biosynthesis</keyword>
<evidence type="ECO:0000256" key="6">
    <source>
        <dbReference type="ARBA" id="ARBA00023146"/>
    </source>
</evidence>
<protein>
    <recommendedName>
        <fullName evidence="1">valine--tRNA ligase</fullName>
        <ecNumber evidence="1">6.1.1.9</ecNumber>
    </recommendedName>
    <alternativeName>
        <fullName evidence="7">Valyl-tRNA synthetase</fullName>
    </alternativeName>
</protein>
<keyword evidence="2" id="KW-0436">Ligase</keyword>
<dbReference type="SUPFAM" id="SSF47323">
    <property type="entry name" value="Anticodon-binding domain of a subclass of class I aminoacyl-tRNA synthetases"/>
    <property type="match status" value="1"/>
</dbReference>
<dbReference type="EMBL" id="MK072391">
    <property type="protein sequence ID" value="AYV83663.1"/>
    <property type="molecule type" value="Genomic_DNA"/>
</dbReference>
<dbReference type="InterPro" id="IPR033705">
    <property type="entry name" value="Anticodon_Ia_Val"/>
</dbReference>
<keyword evidence="3" id="KW-0547">Nucleotide-binding</keyword>
<evidence type="ECO:0000256" key="8">
    <source>
        <dbReference type="ARBA" id="ARBA00047552"/>
    </source>
</evidence>
<dbReference type="GO" id="GO:0005524">
    <property type="term" value="F:ATP binding"/>
    <property type="evidence" value="ECO:0007669"/>
    <property type="project" value="UniProtKB-KW"/>
</dbReference>
<evidence type="ECO:0000259" key="9">
    <source>
        <dbReference type="Pfam" id="PF00133"/>
    </source>
</evidence>
<dbReference type="InterPro" id="IPR009080">
    <property type="entry name" value="tRNAsynth_Ia_anticodon-bd"/>
</dbReference>
<evidence type="ECO:0000313" key="11">
    <source>
        <dbReference type="EMBL" id="AYV83663.1"/>
    </source>
</evidence>
<keyword evidence="6" id="KW-0030">Aminoacyl-tRNA synthetase</keyword>
<reference evidence="11" key="1">
    <citation type="submission" date="2018-10" db="EMBL/GenBank/DDBJ databases">
        <title>Hidden diversity of soil giant viruses.</title>
        <authorList>
            <person name="Schulz F."/>
            <person name="Alteio L."/>
            <person name="Goudeau D."/>
            <person name="Ryan E.M."/>
            <person name="Malmstrom R.R."/>
            <person name="Blanchard J."/>
            <person name="Woyke T."/>
        </authorList>
    </citation>
    <scope>NUCLEOTIDE SEQUENCE</scope>
    <source>
        <strain evidence="11">HYV1</strain>
    </source>
</reference>
<dbReference type="CDD" id="cd07962">
    <property type="entry name" value="Anticodon_Ia_Val"/>
    <property type="match status" value="1"/>
</dbReference>
<sequence>MAKTLGNVIDPNDIIKLHGTDALRFTLVFMSSATKDIKIDTNSFKIGRALVTKLWNAARFITMKTIKTTPPIATDESKIIELKLAHTKVLCKKLIEQYDFNGYARTIYSFFFDEFCSVYLEKTKNDHSVETFKALYETFMGIIKLFHPVIPFVTEKIYQKFKADDSKYPFKHSIMIEDF</sequence>
<keyword evidence="4" id="KW-0067">ATP-binding</keyword>
<evidence type="ECO:0000256" key="7">
    <source>
        <dbReference type="ARBA" id="ARBA00029936"/>
    </source>
</evidence>
<dbReference type="PANTHER" id="PTHR11946:SF93">
    <property type="entry name" value="VALINE--TRNA LIGASE, CHLOROPLASTIC_MITOCHONDRIAL 2"/>
    <property type="match status" value="1"/>
</dbReference>
<accession>A0A3G5ACQ2</accession>
<organism evidence="11">
    <name type="scientific">Hyperionvirus sp</name>
    <dbReference type="NCBI Taxonomy" id="2487770"/>
    <lineage>
        <taxon>Viruses</taxon>
        <taxon>Varidnaviria</taxon>
        <taxon>Bamfordvirae</taxon>
        <taxon>Nucleocytoviricota</taxon>
        <taxon>Megaviricetes</taxon>
        <taxon>Imitervirales</taxon>
        <taxon>Mimiviridae</taxon>
        <taxon>Klosneuvirinae</taxon>
    </lineage>
</organism>
<evidence type="ECO:0000256" key="2">
    <source>
        <dbReference type="ARBA" id="ARBA00022598"/>
    </source>
</evidence>
<evidence type="ECO:0000256" key="5">
    <source>
        <dbReference type="ARBA" id="ARBA00022917"/>
    </source>
</evidence>
<dbReference type="Gene3D" id="1.10.730.10">
    <property type="entry name" value="Isoleucyl-tRNA Synthetase, Domain 1"/>
    <property type="match status" value="1"/>
</dbReference>
<proteinExistence type="predicted"/>
<dbReference type="Pfam" id="PF00133">
    <property type="entry name" value="tRNA-synt_1"/>
    <property type="match status" value="1"/>
</dbReference>
<evidence type="ECO:0000256" key="3">
    <source>
        <dbReference type="ARBA" id="ARBA00022741"/>
    </source>
</evidence>
<dbReference type="Pfam" id="PF08264">
    <property type="entry name" value="Anticodon_1"/>
    <property type="match status" value="1"/>
</dbReference>
<dbReference type="SUPFAM" id="SSF52374">
    <property type="entry name" value="Nucleotidylyl transferase"/>
    <property type="match status" value="1"/>
</dbReference>
<gene>
    <name evidence="11" type="ORF">Hyperionvirus9_80</name>
</gene>
<evidence type="ECO:0000256" key="1">
    <source>
        <dbReference type="ARBA" id="ARBA00013169"/>
    </source>
</evidence>
<evidence type="ECO:0000259" key="10">
    <source>
        <dbReference type="Pfam" id="PF08264"/>
    </source>
</evidence>
<name>A0A3G5ACQ2_9VIRU</name>
<feature type="domain" description="Methionyl/Valyl/Leucyl/Isoleucyl-tRNA synthetase anticodon-binding" evidence="10">
    <location>
        <begin position="79"/>
        <end position="177"/>
    </location>
</feature>
<dbReference type="InterPro" id="IPR002303">
    <property type="entry name" value="Valyl-tRNA_ligase"/>
</dbReference>
<dbReference type="EC" id="6.1.1.9" evidence="1"/>
<evidence type="ECO:0000256" key="4">
    <source>
        <dbReference type="ARBA" id="ARBA00022840"/>
    </source>
</evidence>
<dbReference type="InterPro" id="IPR002300">
    <property type="entry name" value="aa-tRNA-synth_Ia"/>
</dbReference>
<comment type="catalytic activity">
    <reaction evidence="8">
        <text>tRNA(Val) + L-valine + ATP = L-valyl-tRNA(Val) + AMP + diphosphate</text>
        <dbReference type="Rhea" id="RHEA:10704"/>
        <dbReference type="Rhea" id="RHEA-COMP:9672"/>
        <dbReference type="Rhea" id="RHEA-COMP:9708"/>
        <dbReference type="ChEBI" id="CHEBI:30616"/>
        <dbReference type="ChEBI" id="CHEBI:33019"/>
        <dbReference type="ChEBI" id="CHEBI:57762"/>
        <dbReference type="ChEBI" id="CHEBI:78442"/>
        <dbReference type="ChEBI" id="CHEBI:78537"/>
        <dbReference type="ChEBI" id="CHEBI:456215"/>
        <dbReference type="EC" id="6.1.1.9"/>
    </reaction>
</comment>
<dbReference type="PANTHER" id="PTHR11946">
    <property type="entry name" value="VALYL-TRNA SYNTHETASES"/>
    <property type="match status" value="1"/>
</dbReference>
<dbReference type="GO" id="GO:0004832">
    <property type="term" value="F:valine-tRNA ligase activity"/>
    <property type="evidence" value="ECO:0007669"/>
    <property type="project" value="UniProtKB-EC"/>
</dbReference>